<comment type="pathway">
    <text evidence="1 11">Metabolic intermediate biosynthesis; chorismate biosynthesis; chorismate from D-erythrose 4-phosphate and phosphoenolpyruvate: step 5/7.</text>
</comment>
<dbReference type="PROSITE" id="PS01128">
    <property type="entry name" value="SHIKIMATE_KINASE"/>
    <property type="match status" value="1"/>
</dbReference>
<comment type="catalytic activity">
    <reaction evidence="10 11">
        <text>shikimate + ATP = 3-phosphoshikimate + ADP + H(+)</text>
        <dbReference type="Rhea" id="RHEA:13121"/>
        <dbReference type="ChEBI" id="CHEBI:15378"/>
        <dbReference type="ChEBI" id="CHEBI:30616"/>
        <dbReference type="ChEBI" id="CHEBI:36208"/>
        <dbReference type="ChEBI" id="CHEBI:145989"/>
        <dbReference type="ChEBI" id="CHEBI:456216"/>
        <dbReference type="EC" id="2.7.1.71"/>
    </reaction>
</comment>
<feature type="binding site" evidence="11">
    <location>
        <position position="117"/>
    </location>
    <ligand>
        <name>ATP</name>
        <dbReference type="ChEBI" id="CHEBI:30616"/>
    </ligand>
</feature>
<evidence type="ECO:0000256" key="10">
    <source>
        <dbReference type="ARBA" id="ARBA00048567"/>
    </source>
</evidence>
<comment type="function">
    <text evidence="11">Catalyzes the specific phosphorylation of the 3-hydroxyl group of shikimic acid using ATP as a cosubstrate.</text>
</comment>
<reference evidence="12 13" key="1">
    <citation type="submission" date="2019-06" db="EMBL/GenBank/DDBJ databases">
        <title>Sequencing the genomes of 1000 actinobacteria strains.</title>
        <authorList>
            <person name="Klenk H.-P."/>
        </authorList>
    </citation>
    <scope>NUCLEOTIDE SEQUENCE [LARGE SCALE GENOMIC DNA]</scope>
    <source>
        <strain evidence="12 13">DSM 26477</strain>
    </source>
</reference>
<protein>
    <recommendedName>
        <fullName evidence="3 11">Shikimate kinase</fullName>
        <shortName evidence="11">SK</shortName>
        <ecNumber evidence="3 11">2.7.1.71</ecNumber>
    </recommendedName>
</protein>
<dbReference type="AlphaFoldDB" id="A0A542YJ16"/>
<comment type="caution">
    <text evidence="12">The sequence shown here is derived from an EMBL/GenBank/DDBJ whole genome shotgun (WGS) entry which is preliminary data.</text>
</comment>
<dbReference type="InterPro" id="IPR027417">
    <property type="entry name" value="P-loop_NTPase"/>
</dbReference>
<evidence type="ECO:0000256" key="11">
    <source>
        <dbReference type="HAMAP-Rule" id="MF_00109"/>
    </source>
</evidence>
<dbReference type="HAMAP" id="MF_00109">
    <property type="entry name" value="Shikimate_kinase"/>
    <property type="match status" value="1"/>
</dbReference>
<feature type="binding site" evidence="11">
    <location>
        <position position="134"/>
    </location>
    <ligand>
        <name>substrate</name>
    </ligand>
</feature>
<comment type="similarity">
    <text evidence="2 11">Belongs to the shikimate kinase family.</text>
</comment>
<gene>
    <name evidence="11" type="primary">aroK</name>
    <name evidence="12" type="ORF">FB562_1043</name>
</gene>
<evidence type="ECO:0000313" key="13">
    <source>
        <dbReference type="Proteomes" id="UP000317998"/>
    </source>
</evidence>
<dbReference type="GO" id="GO:0008652">
    <property type="term" value="P:amino acid biosynthetic process"/>
    <property type="evidence" value="ECO:0007669"/>
    <property type="project" value="UniProtKB-KW"/>
</dbReference>
<dbReference type="EC" id="2.7.1.71" evidence="3 11"/>
<dbReference type="Pfam" id="PF01202">
    <property type="entry name" value="SKI"/>
    <property type="match status" value="1"/>
</dbReference>
<accession>A0A542YJ16</accession>
<proteinExistence type="inferred from homology"/>
<evidence type="ECO:0000256" key="9">
    <source>
        <dbReference type="ARBA" id="ARBA00023141"/>
    </source>
</evidence>
<keyword evidence="11" id="KW-0479">Metal-binding</keyword>
<keyword evidence="4 11" id="KW-0028">Amino-acid biosynthesis</keyword>
<feature type="binding site" evidence="11">
    <location>
        <position position="19"/>
    </location>
    <ligand>
        <name>Mg(2+)</name>
        <dbReference type="ChEBI" id="CHEBI:18420"/>
    </ligand>
</feature>
<feature type="binding site" evidence="11">
    <location>
        <position position="60"/>
    </location>
    <ligand>
        <name>substrate</name>
    </ligand>
</feature>
<feature type="binding site" evidence="11">
    <location>
        <position position="81"/>
    </location>
    <ligand>
        <name>substrate</name>
    </ligand>
</feature>
<evidence type="ECO:0000256" key="5">
    <source>
        <dbReference type="ARBA" id="ARBA00022679"/>
    </source>
</evidence>
<dbReference type="PANTHER" id="PTHR21087:SF16">
    <property type="entry name" value="SHIKIMATE KINASE 1, CHLOROPLASTIC"/>
    <property type="match status" value="1"/>
</dbReference>
<keyword evidence="6 11" id="KW-0547">Nucleotide-binding</keyword>
<organism evidence="12 13">
    <name type="scientific">Homoserinimonas aerilata</name>
    <dbReference type="NCBI Taxonomy" id="1162970"/>
    <lineage>
        <taxon>Bacteria</taxon>
        <taxon>Bacillati</taxon>
        <taxon>Actinomycetota</taxon>
        <taxon>Actinomycetes</taxon>
        <taxon>Micrococcales</taxon>
        <taxon>Microbacteriaceae</taxon>
        <taxon>Homoserinimonas</taxon>
    </lineage>
</organism>
<keyword evidence="7 11" id="KW-0418">Kinase</keyword>
<dbReference type="GO" id="GO:0005829">
    <property type="term" value="C:cytosol"/>
    <property type="evidence" value="ECO:0007669"/>
    <property type="project" value="TreeGrafter"/>
</dbReference>
<dbReference type="InterPro" id="IPR031322">
    <property type="entry name" value="Shikimate/glucono_kinase"/>
</dbReference>
<evidence type="ECO:0000313" key="12">
    <source>
        <dbReference type="EMBL" id="TQL47964.1"/>
    </source>
</evidence>
<dbReference type="GO" id="GO:0004765">
    <property type="term" value="F:shikimate kinase activity"/>
    <property type="evidence" value="ECO:0007669"/>
    <property type="project" value="UniProtKB-UniRule"/>
</dbReference>
<dbReference type="InterPro" id="IPR023000">
    <property type="entry name" value="Shikimate_kinase_CS"/>
</dbReference>
<keyword evidence="9 11" id="KW-0057">Aromatic amino acid biosynthesis</keyword>
<evidence type="ECO:0000256" key="7">
    <source>
        <dbReference type="ARBA" id="ARBA00022777"/>
    </source>
</evidence>
<evidence type="ECO:0000256" key="4">
    <source>
        <dbReference type="ARBA" id="ARBA00022605"/>
    </source>
</evidence>
<dbReference type="Proteomes" id="UP000317998">
    <property type="component" value="Unassembled WGS sequence"/>
</dbReference>
<evidence type="ECO:0000256" key="2">
    <source>
        <dbReference type="ARBA" id="ARBA00006997"/>
    </source>
</evidence>
<keyword evidence="13" id="KW-1185">Reference proteome</keyword>
<evidence type="ECO:0000256" key="1">
    <source>
        <dbReference type="ARBA" id="ARBA00004842"/>
    </source>
</evidence>
<dbReference type="GO" id="GO:0009423">
    <property type="term" value="P:chorismate biosynthetic process"/>
    <property type="evidence" value="ECO:0007669"/>
    <property type="project" value="UniProtKB-UniRule"/>
</dbReference>
<keyword evidence="11" id="KW-0460">Magnesium</keyword>
<keyword evidence="8 11" id="KW-0067">ATP-binding</keyword>
<sequence>MADASPVLILIGAPGSGKTRLGKRVAGELGIAFIDTDKRIVAEHGPVADIFSEHGEPYFRELERAAVERALGESCVLSVGGGAVMHPATRADFARQRVVRLTVSAEAVASRITGGKRPLLGGGVDAWKSLVEQRVHVYEELADASWDTSSRPLDTIAHEIVEWVVEQQAHDTPSATAVQASTDAQH</sequence>
<evidence type="ECO:0000256" key="8">
    <source>
        <dbReference type="ARBA" id="ARBA00022840"/>
    </source>
</evidence>
<dbReference type="OrthoDB" id="9800332at2"/>
<dbReference type="EMBL" id="VFOM01000001">
    <property type="protein sequence ID" value="TQL47964.1"/>
    <property type="molecule type" value="Genomic_DNA"/>
</dbReference>
<feature type="binding site" evidence="11">
    <location>
        <begin position="15"/>
        <end position="20"/>
    </location>
    <ligand>
        <name>ATP</name>
        <dbReference type="ChEBI" id="CHEBI:30616"/>
    </ligand>
</feature>
<keyword evidence="11" id="KW-0963">Cytoplasm</keyword>
<dbReference type="Gene3D" id="3.40.50.300">
    <property type="entry name" value="P-loop containing nucleotide triphosphate hydrolases"/>
    <property type="match status" value="1"/>
</dbReference>
<dbReference type="CDD" id="cd00464">
    <property type="entry name" value="SK"/>
    <property type="match status" value="1"/>
</dbReference>
<dbReference type="RefSeq" id="WP_141880160.1">
    <property type="nucleotide sequence ID" value="NZ_VFOM01000001.1"/>
</dbReference>
<dbReference type="GO" id="GO:0000287">
    <property type="term" value="F:magnesium ion binding"/>
    <property type="evidence" value="ECO:0007669"/>
    <property type="project" value="UniProtKB-UniRule"/>
</dbReference>
<keyword evidence="5 11" id="KW-0808">Transferase</keyword>
<dbReference type="PRINTS" id="PR01100">
    <property type="entry name" value="SHIKIMTKNASE"/>
</dbReference>
<evidence type="ECO:0000256" key="3">
    <source>
        <dbReference type="ARBA" id="ARBA00012154"/>
    </source>
</evidence>
<comment type="subunit">
    <text evidence="11">Monomer.</text>
</comment>
<dbReference type="UniPathway" id="UPA00053">
    <property type="reaction ID" value="UER00088"/>
</dbReference>
<dbReference type="SUPFAM" id="SSF52540">
    <property type="entry name" value="P-loop containing nucleoside triphosphate hydrolases"/>
    <property type="match status" value="1"/>
</dbReference>
<dbReference type="GO" id="GO:0009073">
    <property type="term" value="P:aromatic amino acid family biosynthetic process"/>
    <property type="evidence" value="ECO:0007669"/>
    <property type="project" value="UniProtKB-KW"/>
</dbReference>
<evidence type="ECO:0000256" key="6">
    <source>
        <dbReference type="ARBA" id="ARBA00022741"/>
    </source>
</evidence>
<feature type="binding site" evidence="11">
    <location>
        <position position="37"/>
    </location>
    <ligand>
        <name>substrate</name>
    </ligand>
</feature>
<name>A0A542YJ16_9MICO</name>
<dbReference type="PANTHER" id="PTHR21087">
    <property type="entry name" value="SHIKIMATE KINASE"/>
    <property type="match status" value="1"/>
</dbReference>
<dbReference type="InterPro" id="IPR000623">
    <property type="entry name" value="Shikimate_kinase/TSH1"/>
</dbReference>
<comment type="subcellular location">
    <subcellularLocation>
        <location evidence="11">Cytoplasm</location>
    </subcellularLocation>
</comment>
<feature type="binding site" evidence="11">
    <location>
        <position position="151"/>
    </location>
    <ligand>
        <name>ATP</name>
        <dbReference type="ChEBI" id="CHEBI:30616"/>
    </ligand>
</feature>
<comment type="cofactor">
    <cofactor evidence="11">
        <name>Mg(2+)</name>
        <dbReference type="ChEBI" id="CHEBI:18420"/>
    </cofactor>
    <text evidence="11">Binds 1 Mg(2+) ion per subunit.</text>
</comment>
<dbReference type="GO" id="GO:0005524">
    <property type="term" value="F:ATP binding"/>
    <property type="evidence" value="ECO:0007669"/>
    <property type="project" value="UniProtKB-UniRule"/>
</dbReference>